<accession>A0A6I2L0U8</accession>
<evidence type="ECO:0000259" key="2">
    <source>
        <dbReference type="PROSITE" id="PS50943"/>
    </source>
</evidence>
<protein>
    <submittedName>
        <fullName evidence="3">HigA family addiction module antidote protein</fullName>
    </submittedName>
</protein>
<organism evidence="3 4">
    <name type="scientific">Duganella guangzhouensis</name>
    <dbReference type="NCBI Taxonomy" id="2666084"/>
    <lineage>
        <taxon>Bacteria</taxon>
        <taxon>Pseudomonadati</taxon>
        <taxon>Pseudomonadota</taxon>
        <taxon>Betaproteobacteria</taxon>
        <taxon>Burkholderiales</taxon>
        <taxon>Oxalobacteraceae</taxon>
        <taxon>Telluria group</taxon>
        <taxon>Duganella</taxon>
    </lineage>
</organism>
<gene>
    <name evidence="3" type="ORF">GJ699_10135</name>
</gene>
<dbReference type="PANTHER" id="PTHR36924">
    <property type="entry name" value="ANTITOXIN HIGA-1"/>
    <property type="match status" value="1"/>
</dbReference>
<proteinExistence type="predicted"/>
<dbReference type="InterPro" id="IPR013430">
    <property type="entry name" value="Toxin_antidote_HigA"/>
</dbReference>
<dbReference type="GO" id="GO:0003677">
    <property type="term" value="F:DNA binding"/>
    <property type="evidence" value="ECO:0007669"/>
    <property type="project" value="UniProtKB-KW"/>
</dbReference>
<dbReference type="Pfam" id="PF01381">
    <property type="entry name" value="HTH_3"/>
    <property type="match status" value="1"/>
</dbReference>
<dbReference type="InterPro" id="IPR001387">
    <property type="entry name" value="Cro/C1-type_HTH"/>
</dbReference>
<dbReference type="SUPFAM" id="SSF47413">
    <property type="entry name" value="lambda repressor-like DNA-binding domains"/>
    <property type="match status" value="1"/>
</dbReference>
<dbReference type="CDD" id="cd00093">
    <property type="entry name" value="HTH_XRE"/>
    <property type="match status" value="1"/>
</dbReference>
<evidence type="ECO:0000313" key="4">
    <source>
        <dbReference type="Proteomes" id="UP000433309"/>
    </source>
</evidence>
<name>A0A6I2L0U8_9BURK</name>
<sequence>MNALRNPESRPTHPGAILREDVLPALKISLAEFAQRLGISQRSLHELLQEQRPLSAEMATHLASFLKTSPESWLRMQRDFDNWIA</sequence>
<keyword evidence="1" id="KW-0238">DNA-binding</keyword>
<keyword evidence="4" id="KW-1185">Reference proteome</keyword>
<dbReference type="InterPro" id="IPR010982">
    <property type="entry name" value="Lambda_DNA-bd_dom_sf"/>
</dbReference>
<dbReference type="PANTHER" id="PTHR36924:SF1">
    <property type="entry name" value="ANTITOXIN HIGA-1"/>
    <property type="match status" value="1"/>
</dbReference>
<dbReference type="AlphaFoldDB" id="A0A6I2L0U8"/>
<evidence type="ECO:0000256" key="1">
    <source>
        <dbReference type="ARBA" id="ARBA00023125"/>
    </source>
</evidence>
<dbReference type="EMBL" id="WKJK01000004">
    <property type="protein sequence ID" value="MRW90344.1"/>
    <property type="molecule type" value="Genomic_DNA"/>
</dbReference>
<comment type="caution">
    <text evidence="3">The sequence shown here is derived from an EMBL/GenBank/DDBJ whole genome shotgun (WGS) entry which is preliminary data.</text>
</comment>
<dbReference type="NCBIfam" id="TIGR02607">
    <property type="entry name" value="antidote_HigA"/>
    <property type="match status" value="1"/>
</dbReference>
<dbReference type="RefSeq" id="WP_154375677.1">
    <property type="nucleotide sequence ID" value="NZ_WKJK01000004.1"/>
</dbReference>
<evidence type="ECO:0000313" key="3">
    <source>
        <dbReference type="EMBL" id="MRW90344.1"/>
    </source>
</evidence>
<feature type="domain" description="HTH cro/C1-type" evidence="2">
    <location>
        <begin position="25"/>
        <end position="73"/>
    </location>
</feature>
<dbReference type="Gene3D" id="1.10.260.40">
    <property type="entry name" value="lambda repressor-like DNA-binding domains"/>
    <property type="match status" value="1"/>
</dbReference>
<reference evidence="3 4" key="1">
    <citation type="submission" date="2019-11" db="EMBL/GenBank/DDBJ databases">
        <title>Novel species isolated from a subtropical stream in China.</title>
        <authorList>
            <person name="Lu H."/>
        </authorList>
    </citation>
    <scope>NUCLEOTIDE SEQUENCE [LARGE SCALE GENOMIC DNA]</scope>
    <source>
        <strain evidence="3 4">FT80W</strain>
    </source>
</reference>
<dbReference type="Proteomes" id="UP000433309">
    <property type="component" value="Unassembled WGS sequence"/>
</dbReference>
<dbReference type="PROSITE" id="PS50943">
    <property type="entry name" value="HTH_CROC1"/>
    <property type="match status" value="1"/>
</dbReference>